<evidence type="ECO:0000313" key="6">
    <source>
        <dbReference type="Proteomes" id="UP000268857"/>
    </source>
</evidence>
<evidence type="ECO:0000256" key="3">
    <source>
        <dbReference type="ARBA" id="ARBA00023163"/>
    </source>
</evidence>
<feature type="domain" description="HTH crp-type" evidence="4">
    <location>
        <begin position="148"/>
        <end position="214"/>
    </location>
</feature>
<dbReference type="InterPro" id="IPR036388">
    <property type="entry name" value="WH-like_DNA-bd_sf"/>
</dbReference>
<dbReference type="Pfam" id="PF13545">
    <property type="entry name" value="HTH_Crp_2"/>
    <property type="match status" value="1"/>
</dbReference>
<evidence type="ECO:0000313" key="5">
    <source>
        <dbReference type="EMBL" id="RUR85041.1"/>
    </source>
</evidence>
<dbReference type="AlphaFoldDB" id="A0A433NNW1"/>
<dbReference type="PANTHER" id="PTHR24567:SF74">
    <property type="entry name" value="HTH-TYPE TRANSCRIPTIONAL REGULATOR ARCR"/>
    <property type="match status" value="1"/>
</dbReference>
<dbReference type="InterPro" id="IPR018490">
    <property type="entry name" value="cNMP-bd_dom_sf"/>
</dbReference>
<dbReference type="PROSITE" id="PS51063">
    <property type="entry name" value="HTH_CRP_2"/>
    <property type="match status" value="1"/>
</dbReference>
<dbReference type="GO" id="GO:0003677">
    <property type="term" value="F:DNA binding"/>
    <property type="evidence" value="ECO:0007669"/>
    <property type="project" value="UniProtKB-KW"/>
</dbReference>
<accession>A0A433NNW1</accession>
<dbReference type="GO" id="GO:0003700">
    <property type="term" value="F:DNA-binding transcription factor activity"/>
    <property type="evidence" value="ECO:0007669"/>
    <property type="project" value="TreeGrafter"/>
</dbReference>
<protein>
    <recommendedName>
        <fullName evidence="4">HTH crp-type domain-containing protein</fullName>
    </recommendedName>
</protein>
<dbReference type="SMART" id="SM00419">
    <property type="entry name" value="HTH_CRP"/>
    <property type="match status" value="1"/>
</dbReference>
<reference evidence="5 6" key="1">
    <citation type="journal article" date="2019" name="Genome Biol. Evol.">
        <title>Day and night: Metabolic profiles and evolutionary relationships of six axenic non-marine cyanobacteria.</title>
        <authorList>
            <person name="Will S.E."/>
            <person name="Henke P."/>
            <person name="Boedeker C."/>
            <person name="Huang S."/>
            <person name="Brinkmann H."/>
            <person name="Rohde M."/>
            <person name="Jarek M."/>
            <person name="Friedl T."/>
            <person name="Seufert S."/>
            <person name="Schumacher M."/>
            <person name="Overmann J."/>
            <person name="Neumann-Schaal M."/>
            <person name="Petersen J."/>
        </authorList>
    </citation>
    <scope>NUCLEOTIDE SEQUENCE [LARGE SCALE GENOMIC DNA]</scope>
    <source>
        <strain evidence="5 6">PCC 6912</strain>
    </source>
</reference>
<dbReference type="Proteomes" id="UP000268857">
    <property type="component" value="Unassembled WGS sequence"/>
</dbReference>
<keyword evidence="3" id="KW-0804">Transcription</keyword>
<name>A0A433NNW1_CHLFR</name>
<dbReference type="RefSeq" id="WP_016872517.1">
    <property type="nucleotide sequence ID" value="NZ_AJLN01000085.1"/>
</dbReference>
<evidence type="ECO:0000256" key="1">
    <source>
        <dbReference type="ARBA" id="ARBA00023015"/>
    </source>
</evidence>
<keyword evidence="2" id="KW-0238">DNA-binding</keyword>
<dbReference type="InterPro" id="IPR014710">
    <property type="entry name" value="RmlC-like_jellyroll"/>
</dbReference>
<dbReference type="GO" id="GO:0005829">
    <property type="term" value="C:cytosol"/>
    <property type="evidence" value="ECO:0007669"/>
    <property type="project" value="TreeGrafter"/>
</dbReference>
<dbReference type="InterPro" id="IPR036390">
    <property type="entry name" value="WH_DNA-bd_sf"/>
</dbReference>
<comment type="caution">
    <text evidence="5">The sequence shown here is derived from an EMBL/GenBank/DDBJ whole genome shotgun (WGS) entry which is preliminary data.</text>
</comment>
<proteinExistence type="predicted"/>
<evidence type="ECO:0000256" key="2">
    <source>
        <dbReference type="ARBA" id="ARBA00023125"/>
    </source>
</evidence>
<organism evidence="5 6">
    <name type="scientific">Chlorogloeopsis fritschii PCC 6912</name>
    <dbReference type="NCBI Taxonomy" id="211165"/>
    <lineage>
        <taxon>Bacteria</taxon>
        <taxon>Bacillati</taxon>
        <taxon>Cyanobacteriota</taxon>
        <taxon>Cyanophyceae</taxon>
        <taxon>Nostocales</taxon>
        <taxon>Chlorogloeopsidaceae</taxon>
        <taxon>Chlorogloeopsis</taxon>
    </lineage>
</organism>
<dbReference type="STRING" id="211165.GCA_000317285_03196"/>
<dbReference type="SUPFAM" id="SSF51206">
    <property type="entry name" value="cAMP-binding domain-like"/>
    <property type="match status" value="1"/>
</dbReference>
<keyword evidence="6" id="KW-1185">Reference proteome</keyword>
<sequence length="238" mass="27239">MLNSSETQRSKNFILNSLPQDEYDRLHPHLERVDLHQNDVLTRIREPIAYVYFPTTVLASWVYSTQEGETVEVGITGFEGVVGTTFLFNPNSAPWQVEVHLAGEAFKLSTEIFARVLNKSVVLRQKVTAFTYLKLMQLTQSALCNRFHTVEQRLCRWLLAAHDRVQTSELLLTRDILASMIGSTRPAVSIVTGTLQTAGLIRATRGKITIVNRKEMEEVTCECYHIIKHEFDRYLQIK</sequence>
<dbReference type="Gene3D" id="2.60.120.10">
    <property type="entry name" value="Jelly Rolls"/>
    <property type="match status" value="1"/>
</dbReference>
<keyword evidence="1" id="KW-0805">Transcription regulation</keyword>
<dbReference type="SUPFAM" id="SSF46785">
    <property type="entry name" value="Winged helix' DNA-binding domain"/>
    <property type="match status" value="1"/>
</dbReference>
<evidence type="ECO:0000259" key="4">
    <source>
        <dbReference type="PROSITE" id="PS51063"/>
    </source>
</evidence>
<dbReference type="PANTHER" id="PTHR24567">
    <property type="entry name" value="CRP FAMILY TRANSCRIPTIONAL REGULATORY PROTEIN"/>
    <property type="match status" value="1"/>
</dbReference>
<gene>
    <name evidence="5" type="ORF">PCC6912_11570</name>
</gene>
<dbReference type="Gene3D" id="1.10.10.10">
    <property type="entry name" value="Winged helix-like DNA-binding domain superfamily/Winged helix DNA-binding domain"/>
    <property type="match status" value="1"/>
</dbReference>
<dbReference type="InterPro" id="IPR050397">
    <property type="entry name" value="Env_Response_Regulators"/>
</dbReference>
<dbReference type="EMBL" id="RSCJ01000003">
    <property type="protein sequence ID" value="RUR85041.1"/>
    <property type="molecule type" value="Genomic_DNA"/>
</dbReference>
<dbReference type="OrthoDB" id="8969464at2"/>
<dbReference type="InterPro" id="IPR012318">
    <property type="entry name" value="HTH_CRP"/>
</dbReference>